<accession>A0ABQ4N1S1</accession>
<dbReference type="RefSeq" id="WP_213527425.1">
    <property type="nucleotide sequence ID" value="NZ_BOVJ01000020.1"/>
</dbReference>
<protein>
    <recommendedName>
        <fullName evidence="3">EF-hand domain-containing protein</fullName>
    </recommendedName>
</protein>
<proteinExistence type="predicted"/>
<name>A0ABQ4N1S1_9BACL</name>
<reference evidence="1 2" key="1">
    <citation type="submission" date="2021-04" db="EMBL/GenBank/DDBJ databases">
        <title>Draft genome sequence of Paenibacillus cisolokensis, LC2-13A.</title>
        <authorList>
            <person name="Uke A."/>
            <person name="Chhe C."/>
            <person name="Baramee S."/>
            <person name="Kosugi A."/>
        </authorList>
    </citation>
    <scope>NUCLEOTIDE SEQUENCE [LARGE SCALE GENOMIC DNA]</scope>
    <source>
        <strain evidence="1 2">LC2-13A</strain>
    </source>
</reference>
<organism evidence="1 2">
    <name type="scientific">Paenibacillus cisolokensis</name>
    <dbReference type="NCBI Taxonomy" id="1658519"/>
    <lineage>
        <taxon>Bacteria</taxon>
        <taxon>Bacillati</taxon>
        <taxon>Bacillota</taxon>
        <taxon>Bacilli</taxon>
        <taxon>Bacillales</taxon>
        <taxon>Paenibacillaceae</taxon>
        <taxon>Paenibacillus</taxon>
    </lineage>
</organism>
<dbReference type="Proteomes" id="UP000680304">
    <property type="component" value="Unassembled WGS sequence"/>
</dbReference>
<evidence type="ECO:0000313" key="2">
    <source>
        <dbReference type="Proteomes" id="UP000680304"/>
    </source>
</evidence>
<gene>
    <name evidence="1" type="ORF">PACILC2_06910</name>
</gene>
<keyword evidence="2" id="KW-1185">Reference proteome</keyword>
<evidence type="ECO:0008006" key="3">
    <source>
        <dbReference type="Google" id="ProtNLM"/>
    </source>
</evidence>
<comment type="caution">
    <text evidence="1">The sequence shown here is derived from an EMBL/GenBank/DDBJ whole genome shotgun (WGS) entry which is preliminary data.</text>
</comment>
<sequence>MKQKLIEEGDPEANYAYYALHKLHILPGQFAGMSREERAFVIACIDVRLKAERKSMKKRSANNGPVKRFMRLTMAKYFTILTKSVRFARTLFDFNRKEGDTHRNGQIDLTEIAEKIFCTDVQRFANERRGCSKQQHVHRRIQ</sequence>
<dbReference type="EMBL" id="BOVJ01000020">
    <property type="protein sequence ID" value="GIQ62123.1"/>
    <property type="molecule type" value="Genomic_DNA"/>
</dbReference>
<evidence type="ECO:0000313" key="1">
    <source>
        <dbReference type="EMBL" id="GIQ62123.1"/>
    </source>
</evidence>